<dbReference type="CDD" id="cd04059">
    <property type="entry name" value="Peptidases_S8_Protein_convertases_Kexins_Furin-like"/>
    <property type="match status" value="1"/>
</dbReference>
<dbReference type="InterPro" id="IPR038466">
    <property type="entry name" value="S8_pro-domain_sf"/>
</dbReference>
<dbReference type="GO" id="GO:0005615">
    <property type="term" value="C:extracellular space"/>
    <property type="evidence" value="ECO:0007669"/>
    <property type="project" value="TreeGrafter"/>
</dbReference>
<name>A0A226F4Y3_FOLCA</name>
<dbReference type="InterPro" id="IPR000209">
    <property type="entry name" value="Peptidase_S8/S53_dom"/>
</dbReference>
<dbReference type="PROSITE" id="PS00136">
    <property type="entry name" value="SUBTILASE_ASP"/>
    <property type="match status" value="1"/>
</dbReference>
<keyword evidence="3" id="KW-0378">Hydrolase</keyword>
<feature type="chain" id="PRO_5012872563" evidence="7">
    <location>
        <begin position="22"/>
        <end position="436"/>
    </location>
</feature>
<evidence type="ECO:0000256" key="4">
    <source>
        <dbReference type="ARBA" id="ARBA00022825"/>
    </source>
</evidence>
<dbReference type="InterPro" id="IPR034182">
    <property type="entry name" value="Kexin/furin"/>
</dbReference>
<dbReference type="PANTHER" id="PTHR42884:SF14">
    <property type="entry name" value="NEUROENDOCRINE CONVERTASE 1"/>
    <property type="match status" value="1"/>
</dbReference>
<dbReference type="Proteomes" id="UP000198287">
    <property type="component" value="Unassembled WGS sequence"/>
</dbReference>
<protein>
    <submittedName>
        <fullName evidence="10">Neuroendocrine convertase 1</fullName>
    </submittedName>
</protein>
<sequence length="436" mass="48325">MINFKSVTLWLLPFALNLVLQQLVLVECKSTRKDSSVSGLNQALDGLLLKLYGDIEPRDEILWNTKHAEHVGDDNAIHYSNEWLVYVQEKEAADRLAAQSGYENLGELKEFPGVYLMRNSNHPRKHKRSARELTQQLQNYPQVVWADQQFSKFRVKRDPLDLIHLVQNFKVDNFFRQNNLNIFGNLGTNNRFQDPLWEKQWYMQDTRTRKSLPRLDLNVLPVFSMGYTGKGVKVVVLDDGLEHSHMDISPNYVASISGDLNDNDNDPTPHYGSHPDNSHGTRCAGEIAMVANNSVCGVGIAYNAGIGGVRMLDGPVSDRVEGEALSFAVDQVDVYSASWGPNDDGQTVEGPGRLAQRSLIKGITQGRKGKGIIYVWASGNGGSKGDCCSCDGYTSSIFTLSIGSASESGAFPWYGEKCPSTMAVTYSSGAYTDQKL</sequence>
<feature type="domain" description="Peptidase S8/S53" evidence="8">
    <location>
        <begin position="229"/>
        <end position="430"/>
    </location>
</feature>
<evidence type="ECO:0000256" key="2">
    <source>
        <dbReference type="ARBA" id="ARBA00022670"/>
    </source>
</evidence>
<evidence type="ECO:0000259" key="8">
    <source>
        <dbReference type="Pfam" id="PF00082"/>
    </source>
</evidence>
<dbReference type="InterPro" id="IPR015500">
    <property type="entry name" value="Peptidase_S8_subtilisin-rel"/>
</dbReference>
<comment type="caution">
    <text evidence="5">Lacks conserved residue(s) required for the propagation of feature annotation.</text>
</comment>
<proteinExistence type="inferred from homology"/>
<evidence type="ECO:0000256" key="3">
    <source>
        <dbReference type="ARBA" id="ARBA00022801"/>
    </source>
</evidence>
<keyword evidence="7" id="KW-0732">Signal</keyword>
<dbReference type="GO" id="GO:0043005">
    <property type="term" value="C:neuron projection"/>
    <property type="evidence" value="ECO:0007669"/>
    <property type="project" value="TreeGrafter"/>
</dbReference>
<keyword evidence="11" id="KW-1185">Reference proteome</keyword>
<dbReference type="GO" id="GO:0016020">
    <property type="term" value="C:membrane"/>
    <property type="evidence" value="ECO:0007669"/>
    <property type="project" value="TreeGrafter"/>
</dbReference>
<reference evidence="10 11" key="1">
    <citation type="submission" date="2015-12" db="EMBL/GenBank/DDBJ databases">
        <title>The genome of Folsomia candida.</title>
        <authorList>
            <person name="Faddeeva A."/>
            <person name="Derks M.F."/>
            <person name="Anvar Y."/>
            <person name="Smit S."/>
            <person name="Van Straalen N."/>
            <person name="Roelofs D."/>
        </authorList>
    </citation>
    <scope>NUCLEOTIDE SEQUENCE [LARGE SCALE GENOMIC DNA]</scope>
    <source>
        <strain evidence="10 11">VU population</strain>
        <tissue evidence="10">Whole body</tissue>
    </source>
</reference>
<evidence type="ECO:0000256" key="6">
    <source>
        <dbReference type="SAM" id="MobiDB-lite"/>
    </source>
</evidence>
<dbReference type="SUPFAM" id="SSF54897">
    <property type="entry name" value="Protease propeptides/inhibitors"/>
    <property type="match status" value="1"/>
</dbReference>
<keyword evidence="2" id="KW-0645">Protease</keyword>
<dbReference type="EMBL" id="LNIX01000001">
    <property type="protein sequence ID" value="OXA64410.1"/>
    <property type="molecule type" value="Genomic_DNA"/>
</dbReference>
<evidence type="ECO:0000313" key="11">
    <source>
        <dbReference type="Proteomes" id="UP000198287"/>
    </source>
</evidence>
<organism evidence="10 11">
    <name type="scientific">Folsomia candida</name>
    <name type="common">Springtail</name>
    <dbReference type="NCBI Taxonomy" id="158441"/>
    <lineage>
        <taxon>Eukaryota</taxon>
        <taxon>Metazoa</taxon>
        <taxon>Ecdysozoa</taxon>
        <taxon>Arthropoda</taxon>
        <taxon>Hexapoda</taxon>
        <taxon>Collembola</taxon>
        <taxon>Entomobryomorpha</taxon>
        <taxon>Isotomoidea</taxon>
        <taxon>Isotomidae</taxon>
        <taxon>Proisotominae</taxon>
        <taxon>Folsomia</taxon>
    </lineage>
</organism>
<dbReference type="InterPro" id="IPR023827">
    <property type="entry name" value="Peptidase_S8_Asp-AS"/>
</dbReference>
<feature type="signal peptide" evidence="7">
    <location>
        <begin position="1"/>
        <end position="21"/>
    </location>
</feature>
<feature type="region of interest" description="Disordered" evidence="6">
    <location>
        <begin position="258"/>
        <end position="278"/>
    </location>
</feature>
<evidence type="ECO:0000256" key="5">
    <source>
        <dbReference type="PROSITE-ProRule" id="PRU01240"/>
    </source>
</evidence>
<evidence type="ECO:0000313" key="10">
    <source>
        <dbReference type="EMBL" id="OXA64410.1"/>
    </source>
</evidence>
<dbReference type="PANTHER" id="PTHR42884">
    <property type="entry name" value="PROPROTEIN CONVERTASE SUBTILISIN/KEXIN-RELATED"/>
    <property type="match status" value="1"/>
</dbReference>
<dbReference type="Pfam" id="PF16470">
    <property type="entry name" value="S8_pro-domain"/>
    <property type="match status" value="1"/>
</dbReference>
<dbReference type="PRINTS" id="PR00723">
    <property type="entry name" value="SUBTILISIN"/>
</dbReference>
<dbReference type="Gene3D" id="3.30.70.850">
    <property type="entry name" value="Peptidase S8, pro-domain"/>
    <property type="match status" value="1"/>
</dbReference>
<feature type="domain" description="Peptidase S8 pro-domain" evidence="9">
    <location>
        <begin position="82"/>
        <end position="157"/>
    </location>
</feature>
<dbReference type="STRING" id="158441.A0A226F4Y3"/>
<dbReference type="SUPFAM" id="SSF52743">
    <property type="entry name" value="Subtilisin-like"/>
    <property type="match status" value="1"/>
</dbReference>
<evidence type="ECO:0000259" key="9">
    <source>
        <dbReference type="Pfam" id="PF16470"/>
    </source>
</evidence>
<dbReference type="GO" id="GO:0004252">
    <property type="term" value="F:serine-type endopeptidase activity"/>
    <property type="evidence" value="ECO:0007669"/>
    <property type="project" value="InterPro"/>
</dbReference>
<dbReference type="InterPro" id="IPR022398">
    <property type="entry name" value="Peptidase_S8_His-AS"/>
</dbReference>
<dbReference type="PROSITE" id="PS51892">
    <property type="entry name" value="SUBTILASE"/>
    <property type="match status" value="1"/>
</dbReference>
<evidence type="ECO:0000256" key="1">
    <source>
        <dbReference type="ARBA" id="ARBA00005325"/>
    </source>
</evidence>
<dbReference type="AlphaFoldDB" id="A0A226F4Y3"/>
<comment type="caution">
    <text evidence="10">The sequence shown here is derived from an EMBL/GenBank/DDBJ whole genome shotgun (WGS) entry which is preliminary data.</text>
</comment>
<accession>A0A226F4Y3</accession>
<dbReference type="Pfam" id="PF00082">
    <property type="entry name" value="Peptidase_S8"/>
    <property type="match status" value="1"/>
</dbReference>
<evidence type="ECO:0000256" key="7">
    <source>
        <dbReference type="SAM" id="SignalP"/>
    </source>
</evidence>
<dbReference type="InterPro" id="IPR032815">
    <property type="entry name" value="S8_pro-domain"/>
</dbReference>
<dbReference type="PROSITE" id="PS00137">
    <property type="entry name" value="SUBTILASE_HIS"/>
    <property type="match status" value="1"/>
</dbReference>
<dbReference type="InterPro" id="IPR036852">
    <property type="entry name" value="Peptidase_S8/S53_dom_sf"/>
</dbReference>
<dbReference type="GO" id="GO:0016486">
    <property type="term" value="P:peptide hormone processing"/>
    <property type="evidence" value="ECO:0007669"/>
    <property type="project" value="TreeGrafter"/>
</dbReference>
<comment type="similarity">
    <text evidence="1">Belongs to the peptidase S8 family. Furin subfamily.</text>
</comment>
<dbReference type="OrthoDB" id="300641at2759"/>
<gene>
    <name evidence="10" type="ORF">Fcan01_02590</name>
</gene>
<dbReference type="Gene3D" id="3.40.50.200">
    <property type="entry name" value="Peptidase S8/S53 domain"/>
    <property type="match status" value="1"/>
</dbReference>
<keyword evidence="4" id="KW-0720">Serine protease</keyword>